<protein>
    <submittedName>
        <fullName evidence="3">Uncharacterized protein</fullName>
    </submittedName>
</protein>
<keyword evidence="2" id="KW-0472">Membrane</keyword>
<gene>
    <name evidence="3" type="ORF">ACCQ40_05605</name>
</gene>
<dbReference type="EMBL" id="JBGMEH010000006">
    <property type="protein sequence ID" value="MFO3716263.1"/>
    <property type="molecule type" value="Genomic_DNA"/>
</dbReference>
<evidence type="ECO:0000313" key="3">
    <source>
        <dbReference type="EMBL" id="MFO3716263.1"/>
    </source>
</evidence>
<feature type="transmembrane region" description="Helical" evidence="2">
    <location>
        <begin position="17"/>
        <end position="36"/>
    </location>
</feature>
<keyword evidence="2" id="KW-0812">Transmembrane</keyword>
<feature type="compositionally biased region" description="Basic residues" evidence="1">
    <location>
        <begin position="135"/>
        <end position="145"/>
    </location>
</feature>
<feature type="transmembrane region" description="Helical" evidence="2">
    <location>
        <begin position="43"/>
        <end position="61"/>
    </location>
</feature>
<name>A0ABW9MWQ2_9FIRM</name>
<evidence type="ECO:0000313" key="4">
    <source>
        <dbReference type="Proteomes" id="UP001638015"/>
    </source>
</evidence>
<keyword evidence="2" id="KW-1133">Transmembrane helix</keyword>
<dbReference type="RefSeq" id="WP_410032966.1">
    <property type="nucleotide sequence ID" value="NZ_JBGMEH010000006.1"/>
</dbReference>
<comment type="caution">
    <text evidence="3">The sequence shown here is derived from an EMBL/GenBank/DDBJ whole genome shotgun (WGS) entry which is preliminary data.</text>
</comment>
<evidence type="ECO:0000256" key="1">
    <source>
        <dbReference type="SAM" id="MobiDB-lite"/>
    </source>
</evidence>
<feature type="region of interest" description="Disordered" evidence="1">
    <location>
        <begin position="127"/>
        <end position="155"/>
    </location>
</feature>
<keyword evidence="4" id="KW-1185">Reference proteome</keyword>
<organism evidence="3 4">
    <name type="scientific">Anaerococcus cruorum</name>
    <dbReference type="NCBI Taxonomy" id="3115617"/>
    <lineage>
        <taxon>Bacteria</taxon>
        <taxon>Bacillati</taxon>
        <taxon>Bacillota</taxon>
        <taxon>Tissierellia</taxon>
        <taxon>Tissierellales</taxon>
        <taxon>Peptoniphilaceae</taxon>
        <taxon>Anaerococcus</taxon>
    </lineage>
</organism>
<feature type="transmembrane region" description="Helical" evidence="2">
    <location>
        <begin position="73"/>
        <end position="96"/>
    </location>
</feature>
<proteinExistence type="predicted"/>
<sequence>MTGLINLIAQYSSKLNILPVVVVMNIIITVLIHFLAKRKIIKFFPSIALGIGAILLLIYSLNIFTTPRGLDLTWISVFLGTSALVGLFTCFIIDLVKSIKNTDLAVAANEGQPVAQKTRIDVKRKSKKSSDNIRVAKKPSKKRNKKETSSKYYTKKIKANPNEEIKANKKTKTEDVIVFESED</sequence>
<accession>A0ABW9MWQ2</accession>
<dbReference type="Proteomes" id="UP001638015">
    <property type="component" value="Unassembled WGS sequence"/>
</dbReference>
<evidence type="ECO:0000256" key="2">
    <source>
        <dbReference type="SAM" id="Phobius"/>
    </source>
</evidence>
<reference evidence="3 4" key="1">
    <citation type="journal article" date="2025" name="Anaerobe">
        <title>Description of Anaerococcus kampingiae sp. nov., Anaerococcus groningensis sp. nov., Anaerococcus martiniensis sp. nov., and Anaerococcus cruorum sp. nov., isolated from human clinical specimens.</title>
        <authorList>
            <person name="Boiten K.E."/>
            <person name="Meijer J."/>
            <person name="van Wezel E.M."/>
            <person name="Veloo A.C.M."/>
        </authorList>
    </citation>
    <scope>NUCLEOTIDE SEQUENCE [LARGE SCALE GENOMIC DNA]</scope>
    <source>
        <strain evidence="3 4">ENR1039</strain>
    </source>
</reference>